<keyword evidence="3" id="KW-1185">Reference proteome</keyword>
<comment type="caution">
    <text evidence="2">The sequence shown here is derived from an EMBL/GenBank/DDBJ whole genome shotgun (WGS) entry which is preliminary data.</text>
</comment>
<dbReference type="Proteomes" id="UP000440004">
    <property type="component" value="Unassembled WGS sequence"/>
</dbReference>
<dbReference type="SUPFAM" id="SSF89550">
    <property type="entry name" value="PHP domain-like"/>
    <property type="match status" value="1"/>
</dbReference>
<evidence type="ECO:0000313" key="3">
    <source>
        <dbReference type="Proteomes" id="UP000440004"/>
    </source>
</evidence>
<proteinExistence type="predicted"/>
<dbReference type="InterPro" id="IPR050243">
    <property type="entry name" value="PHP_phosphatase"/>
</dbReference>
<evidence type="ECO:0000259" key="1">
    <source>
        <dbReference type="SMART" id="SM00481"/>
    </source>
</evidence>
<dbReference type="RefSeq" id="WP_152804793.1">
    <property type="nucleotide sequence ID" value="NZ_WHNX01000017.1"/>
</dbReference>
<dbReference type="Gene3D" id="3.20.20.140">
    <property type="entry name" value="Metal-dependent hydrolases"/>
    <property type="match status" value="1"/>
</dbReference>
<dbReference type="InterPro" id="IPR004013">
    <property type="entry name" value="PHP_dom"/>
</dbReference>
<reference evidence="2 3" key="1">
    <citation type="submission" date="2019-10" db="EMBL/GenBank/DDBJ databases">
        <title>Alkalibaculum tamaniensis sp.nov., a new alkaliphilic acetogen, isolated on methoxylated aromatics from a mud volcano.</title>
        <authorList>
            <person name="Khomyakova M.A."/>
            <person name="Merkel A.Y."/>
            <person name="Bonch-Osmolovskaya E.A."/>
            <person name="Slobodkin A.I."/>
        </authorList>
    </citation>
    <scope>NUCLEOTIDE SEQUENCE [LARGE SCALE GENOMIC DNA]</scope>
    <source>
        <strain evidence="2 3">M08DMB</strain>
    </source>
</reference>
<dbReference type="PANTHER" id="PTHR36928">
    <property type="entry name" value="PHOSPHATASE YCDX-RELATED"/>
    <property type="match status" value="1"/>
</dbReference>
<dbReference type="InterPro" id="IPR016195">
    <property type="entry name" value="Pol/histidinol_Pase-like"/>
</dbReference>
<dbReference type="PANTHER" id="PTHR36928:SF1">
    <property type="entry name" value="PHOSPHATASE YCDX-RELATED"/>
    <property type="match status" value="1"/>
</dbReference>
<accession>A0A6A7KA51</accession>
<dbReference type="InterPro" id="IPR003141">
    <property type="entry name" value="Pol/His_phosphatase_N"/>
</dbReference>
<organism evidence="2 3">
    <name type="scientific">Alkalibaculum sporogenes</name>
    <dbReference type="NCBI Taxonomy" id="2655001"/>
    <lineage>
        <taxon>Bacteria</taxon>
        <taxon>Bacillati</taxon>
        <taxon>Bacillota</taxon>
        <taxon>Clostridia</taxon>
        <taxon>Eubacteriales</taxon>
        <taxon>Eubacteriaceae</taxon>
        <taxon>Alkalibaculum</taxon>
    </lineage>
</organism>
<dbReference type="GO" id="GO:0042578">
    <property type="term" value="F:phosphoric ester hydrolase activity"/>
    <property type="evidence" value="ECO:0007669"/>
    <property type="project" value="TreeGrafter"/>
</dbReference>
<gene>
    <name evidence="2" type="ORF">GC105_11230</name>
</gene>
<name>A0A6A7KA51_9FIRM</name>
<evidence type="ECO:0000313" key="2">
    <source>
        <dbReference type="EMBL" id="MPW26360.1"/>
    </source>
</evidence>
<dbReference type="GO" id="GO:0005829">
    <property type="term" value="C:cytosol"/>
    <property type="evidence" value="ECO:0007669"/>
    <property type="project" value="TreeGrafter"/>
</dbReference>
<dbReference type="AlphaFoldDB" id="A0A6A7KA51"/>
<feature type="domain" description="Polymerase/histidinol phosphatase N-terminal" evidence="1">
    <location>
        <begin position="5"/>
        <end position="83"/>
    </location>
</feature>
<dbReference type="GO" id="GO:0008270">
    <property type="term" value="F:zinc ion binding"/>
    <property type="evidence" value="ECO:0007669"/>
    <property type="project" value="TreeGrafter"/>
</dbReference>
<dbReference type="EMBL" id="WHNX01000017">
    <property type="protein sequence ID" value="MPW26360.1"/>
    <property type="molecule type" value="Genomic_DNA"/>
</dbReference>
<sequence>MRLTGDLHTHTTYSHGKATIEENILRAIEVGLKKIVISDHGSGHFLYGVKRRHWIEMRNAVNSMREKYPNIEILLGIEANVVGLDGNIDIRDEEFKMYDVVYVGYHYGIIPHSIKDFVMFYCLNALAKVFPILRRKAMEVNTDALIKVMEKHPIFMITHPGAKIPINIDAIARKAAELNIVLEVNASHGHLTKEEIIVAKKYNVKFAVNSDSHLQENIGSVDRGLKAIEYASIPVENIVNVEED</sequence>
<dbReference type="Pfam" id="PF02811">
    <property type="entry name" value="PHP"/>
    <property type="match status" value="1"/>
</dbReference>
<protein>
    <submittedName>
        <fullName evidence="2">PHP domain-containing protein</fullName>
    </submittedName>
</protein>
<dbReference type="SMART" id="SM00481">
    <property type="entry name" value="POLIIIAc"/>
    <property type="match status" value="1"/>
</dbReference>